<feature type="transmembrane region" description="Helical" evidence="1">
    <location>
        <begin position="6"/>
        <end position="22"/>
    </location>
</feature>
<feature type="transmembrane region" description="Helical" evidence="1">
    <location>
        <begin position="38"/>
        <end position="58"/>
    </location>
</feature>
<dbReference type="OrthoDB" id="1698854at2"/>
<proteinExistence type="predicted"/>
<protein>
    <recommendedName>
        <fullName evidence="4">DUF1294 domain-containing protein</fullName>
    </recommendedName>
</protein>
<gene>
    <name evidence="2" type="ORF">BEN51_03450</name>
</gene>
<accession>A0A343JAK7</accession>
<dbReference type="AlphaFoldDB" id="A0A343JAK7"/>
<evidence type="ECO:0000256" key="1">
    <source>
        <dbReference type="SAM" id="Phobius"/>
    </source>
</evidence>
<organism evidence="2 3">
    <name type="scientific">Clostridium isatidis</name>
    <dbReference type="NCBI Taxonomy" id="182773"/>
    <lineage>
        <taxon>Bacteria</taxon>
        <taxon>Bacillati</taxon>
        <taxon>Bacillota</taxon>
        <taxon>Clostridia</taxon>
        <taxon>Eubacteriales</taxon>
        <taxon>Clostridiaceae</taxon>
        <taxon>Clostridium</taxon>
    </lineage>
</organism>
<evidence type="ECO:0000313" key="3">
    <source>
        <dbReference type="Proteomes" id="UP000264883"/>
    </source>
</evidence>
<evidence type="ECO:0000313" key="2">
    <source>
        <dbReference type="EMBL" id="ASW42565.1"/>
    </source>
</evidence>
<reference evidence="2 3" key="1">
    <citation type="submission" date="2016-08" db="EMBL/GenBank/DDBJ databases">
        <title>Complete Genome Sequence Of The Indigo Reducing Clostridium isatidis DSM15098.</title>
        <authorList>
            <person name="Little G.T."/>
            <person name="Minton N.P."/>
        </authorList>
    </citation>
    <scope>NUCLEOTIDE SEQUENCE [LARGE SCALE GENOMIC DNA]</scope>
    <source>
        <strain evidence="2 3">DSM 15098</strain>
    </source>
</reference>
<keyword evidence="1" id="KW-0472">Membrane</keyword>
<dbReference type="Pfam" id="PF06961">
    <property type="entry name" value="DUF1294"/>
    <property type="match status" value="1"/>
</dbReference>
<feature type="transmembrane region" description="Helical" evidence="1">
    <location>
        <begin position="64"/>
        <end position="82"/>
    </location>
</feature>
<sequence>MKDIFLIYIILINLISYNAMFIDKRRSISGKWRIKETTLLFLAAIGGSIGEYIGMYTFRHKTKHYKFSIGLPLIIFAQILLIKKLI</sequence>
<keyword evidence="3" id="KW-1185">Reference proteome</keyword>
<keyword evidence="1" id="KW-0812">Transmembrane</keyword>
<dbReference type="InterPro" id="IPR010718">
    <property type="entry name" value="DUF1294"/>
</dbReference>
<keyword evidence="1" id="KW-1133">Transmembrane helix</keyword>
<name>A0A343JAK7_9CLOT</name>
<dbReference type="KEGG" id="cia:BEN51_03450"/>
<dbReference type="EMBL" id="CP016786">
    <property type="protein sequence ID" value="ASW42565.1"/>
    <property type="molecule type" value="Genomic_DNA"/>
</dbReference>
<evidence type="ECO:0008006" key="4">
    <source>
        <dbReference type="Google" id="ProtNLM"/>
    </source>
</evidence>
<dbReference type="RefSeq" id="WP_119864704.1">
    <property type="nucleotide sequence ID" value="NZ_CP016786.1"/>
</dbReference>
<dbReference type="Proteomes" id="UP000264883">
    <property type="component" value="Chromosome"/>
</dbReference>